<keyword evidence="2" id="KW-1185">Reference proteome</keyword>
<gene>
    <name evidence="1" type="ORF">SAMN06265219_107207</name>
</gene>
<dbReference type="EMBL" id="FXTP01000007">
    <property type="protein sequence ID" value="SMO67975.1"/>
    <property type="molecule type" value="Genomic_DNA"/>
</dbReference>
<dbReference type="Proteomes" id="UP000317557">
    <property type="component" value="Unassembled WGS sequence"/>
</dbReference>
<organism evidence="1 2">
    <name type="scientific">Gracilimonas mengyeensis</name>
    <dbReference type="NCBI Taxonomy" id="1302730"/>
    <lineage>
        <taxon>Bacteria</taxon>
        <taxon>Pseudomonadati</taxon>
        <taxon>Balneolota</taxon>
        <taxon>Balneolia</taxon>
        <taxon>Balneolales</taxon>
        <taxon>Balneolaceae</taxon>
        <taxon>Gracilimonas</taxon>
    </lineage>
</organism>
<evidence type="ECO:0000313" key="2">
    <source>
        <dbReference type="Proteomes" id="UP000317557"/>
    </source>
</evidence>
<evidence type="ECO:0000313" key="1">
    <source>
        <dbReference type="EMBL" id="SMO67975.1"/>
    </source>
</evidence>
<protein>
    <submittedName>
        <fullName evidence="1">Uncharacterized protein</fullName>
    </submittedName>
</protein>
<accession>A0A521D8P2</accession>
<dbReference type="AlphaFoldDB" id="A0A521D8P2"/>
<reference evidence="1 2" key="1">
    <citation type="submission" date="2017-05" db="EMBL/GenBank/DDBJ databases">
        <authorList>
            <person name="Varghese N."/>
            <person name="Submissions S."/>
        </authorList>
    </citation>
    <scope>NUCLEOTIDE SEQUENCE [LARGE SCALE GENOMIC DNA]</scope>
    <source>
        <strain evidence="1 2">DSM 21985</strain>
    </source>
</reference>
<sequence length="149" mass="17635">MPDVVLGYYLHRPDLSISALYRGYSREIFTYGIQQNLQRRSAGIEFTKGLFDYHGFVPFVGPVITLEQLSFKEENNRQGRRINTSDTRLGYGLTFGWDIRPNRLQWFILRTNLRYFPNLELDVQDNAGIRFSNIEFNFIQLLIFPNRLF</sequence>
<proteinExistence type="predicted"/>
<name>A0A521D8P2_9BACT</name>